<proteinExistence type="predicted"/>
<accession>A0ABR3UZI4</accession>
<sequence>MRERLQAAQQLGAPELPPGPRPSVSASNMRDLYAHYEQQPLRTAFRTTTDADVSAAAAATACDFRSSPDYASSSSPATAFAAHRGGFLSPLSHSTTTKPPHSARSNGPSSVLSGPDTPITSIMTTPSSLVSFPPADCAASVSSRHTRTSKASKRTDMSLTDLDLQQTSVLSLSSDSEDDFPDVPKPSSRGVGGAAAAAAAAAAAVPRRPTWLSRRRRRRQRRHPWTSPATEAARVVFPQRWSVS</sequence>
<evidence type="ECO:0000256" key="1">
    <source>
        <dbReference type="SAM" id="MobiDB-lite"/>
    </source>
</evidence>
<feature type="compositionally biased region" description="Low complexity" evidence="1">
    <location>
        <begin position="194"/>
        <end position="212"/>
    </location>
</feature>
<feature type="region of interest" description="Disordered" evidence="1">
    <location>
        <begin position="90"/>
        <end position="127"/>
    </location>
</feature>
<feature type="compositionally biased region" description="Basic residues" evidence="1">
    <location>
        <begin position="213"/>
        <end position="224"/>
    </location>
</feature>
<gene>
    <name evidence="2" type="ORF">VTK73DRAFT_6424</name>
</gene>
<evidence type="ECO:0000313" key="3">
    <source>
        <dbReference type="Proteomes" id="UP001586593"/>
    </source>
</evidence>
<feature type="compositionally biased region" description="Low complexity" evidence="1">
    <location>
        <begin position="117"/>
        <end position="127"/>
    </location>
</feature>
<reference evidence="2 3" key="1">
    <citation type="journal article" date="2024" name="Commun. Biol.">
        <title>Comparative genomic analysis of thermophilic fungi reveals convergent evolutionary adaptations and gene losses.</title>
        <authorList>
            <person name="Steindorff A.S."/>
            <person name="Aguilar-Pontes M.V."/>
            <person name="Robinson A.J."/>
            <person name="Andreopoulos B."/>
            <person name="LaButti K."/>
            <person name="Kuo A."/>
            <person name="Mondo S."/>
            <person name="Riley R."/>
            <person name="Otillar R."/>
            <person name="Haridas S."/>
            <person name="Lipzen A."/>
            <person name="Grimwood J."/>
            <person name="Schmutz J."/>
            <person name="Clum A."/>
            <person name="Reid I.D."/>
            <person name="Moisan M.C."/>
            <person name="Butler G."/>
            <person name="Nguyen T.T.M."/>
            <person name="Dewar K."/>
            <person name="Conant G."/>
            <person name="Drula E."/>
            <person name="Henrissat B."/>
            <person name="Hansel C."/>
            <person name="Singer S."/>
            <person name="Hutchinson M.I."/>
            <person name="de Vries R.P."/>
            <person name="Natvig D.O."/>
            <person name="Powell A.J."/>
            <person name="Tsang A."/>
            <person name="Grigoriev I.V."/>
        </authorList>
    </citation>
    <scope>NUCLEOTIDE SEQUENCE [LARGE SCALE GENOMIC DNA]</scope>
    <source>
        <strain evidence="2 3">ATCC 24622</strain>
    </source>
</reference>
<evidence type="ECO:0000313" key="2">
    <source>
        <dbReference type="EMBL" id="KAL1835040.1"/>
    </source>
</evidence>
<protein>
    <submittedName>
        <fullName evidence="2">Uncharacterized protein</fullName>
    </submittedName>
</protein>
<comment type="caution">
    <text evidence="2">The sequence shown here is derived from an EMBL/GenBank/DDBJ whole genome shotgun (WGS) entry which is preliminary data.</text>
</comment>
<name>A0ABR3UZI4_9PEZI</name>
<organism evidence="2 3">
    <name type="scientific">Phialemonium thermophilum</name>
    <dbReference type="NCBI Taxonomy" id="223376"/>
    <lineage>
        <taxon>Eukaryota</taxon>
        <taxon>Fungi</taxon>
        <taxon>Dikarya</taxon>
        <taxon>Ascomycota</taxon>
        <taxon>Pezizomycotina</taxon>
        <taxon>Sordariomycetes</taxon>
        <taxon>Sordariomycetidae</taxon>
        <taxon>Cephalothecales</taxon>
        <taxon>Cephalothecaceae</taxon>
        <taxon>Phialemonium</taxon>
    </lineage>
</organism>
<keyword evidence="3" id="KW-1185">Reference proteome</keyword>
<feature type="region of interest" description="Disordered" evidence="1">
    <location>
        <begin position="1"/>
        <end position="32"/>
    </location>
</feature>
<dbReference type="Proteomes" id="UP001586593">
    <property type="component" value="Unassembled WGS sequence"/>
</dbReference>
<dbReference type="EMBL" id="JAZHXJ010003610">
    <property type="protein sequence ID" value="KAL1835040.1"/>
    <property type="molecule type" value="Genomic_DNA"/>
</dbReference>
<feature type="compositionally biased region" description="Polar residues" evidence="1">
    <location>
        <begin position="91"/>
        <end position="112"/>
    </location>
</feature>
<feature type="region of interest" description="Disordered" evidence="1">
    <location>
        <begin position="171"/>
        <end position="232"/>
    </location>
</feature>